<dbReference type="EMBL" id="CP159872">
    <property type="protein sequence ID" value="XCM79267.1"/>
    <property type="molecule type" value="Genomic_DNA"/>
</dbReference>
<evidence type="ECO:0000256" key="1">
    <source>
        <dbReference type="SAM" id="MobiDB-lite"/>
    </source>
</evidence>
<gene>
    <name evidence="3" type="ORF">ABWK59_10175</name>
</gene>
<sequence>MDHRTAAVSVRTGRRRLAALAGLVLAAGALTACAGGSGEPSAGSTPVPSATAAGQPSAGSAAPASPSAGASSEPTKPEPRPSTTAAEPNPGIAVGEKDPSAVKLPATGYRLDGTKLTVSFYGGVCDTYGLKVEEDTPPIVKVRVVVTHTRPKDQVCTTEAKLQTVEASIAKPMTGGAVVDTATGQQIPPQEQPLGGPR</sequence>
<evidence type="ECO:0008006" key="4">
    <source>
        <dbReference type="Google" id="ProtNLM"/>
    </source>
</evidence>
<keyword evidence="2" id="KW-0732">Signal</keyword>
<feature type="compositionally biased region" description="Low complexity" evidence="1">
    <location>
        <begin position="48"/>
        <end position="72"/>
    </location>
</feature>
<dbReference type="PROSITE" id="PS51257">
    <property type="entry name" value="PROKAR_LIPOPROTEIN"/>
    <property type="match status" value="1"/>
</dbReference>
<dbReference type="RefSeq" id="WP_354639779.1">
    <property type="nucleotide sequence ID" value="NZ_CP159872.1"/>
</dbReference>
<protein>
    <recommendedName>
        <fullName evidence="4">Lipoprotein</fullName>
    </recommendedName>
</protein>
<evidence type="ECO:0000313" key="3">
    <source>
        <dbReference type="EMBL" id="XCM79267.1"/>
    </source>
</evidence>
<dbReference type="KEGG" id="kcm:ABWK59_10175"/>
<feature type="region of interest" description="Disordered" evidence="1">
    <location>
        <begin position="35"/>
        <end position="99"/>
    </location>
</feature>
<evidence type="ECO:0000256" key="2">
    <source>
        <dbReference type="SAM" id="SignalP"/>
    </source>
</evidence>
<proteinExistence type="predicted"/>
<feature type="signal peptide" evidence="2">
    <location>
        <begin position="1"/>
        <end position="34"/>
    </location>
</feature>
<reference evidence="3" key="1">
    <citation type="submission" date="2024-06" db="EMBL/GenBank/DDBJ databases">
        <title>The genome sequences of Kitasatospora sp. strain HUAS MG31.</title>
        <authorList>
            <person name="Mo P."/>
        </authorList>
    </citation>
    <scope>NUCLEOTIDE SEQUENCE</scope>
    <source>
        <strain evidence="3">HUAS MG31</strain>
    </source>
</reference>
<dbReference type="AlphaFoldDB" id="A0AAU8JTU7"/>
<accession>A0AAU8JTU7</accession>
<name>A0AAU8JTU7_9ACTN</name>
<organism evidence="3">
    <name type="scientific">Kitasatospora camelliae</name>
    <dbReference type="NCBI Taxonomy" id="3156397"/>
    <lineage>
        <taxon>Bacteria</taxon>
        <taxon>Bacillati</taxon>
        <taxon>Actinomycetota</taxon>
        <taxon>Actinomycetes</taxon>
        <taxon>Kitasatosporales</taxon>
        <taxon>Streptomycetaceae</taxon>
        <taxon>Kitasatospora</taxon>
    </lineage>
</organism>
<feature type="chain" id="PRO_5043381021" description="Lipoprotein" evidence="2">
    <location>
        <begin position="35"/>
        <end position="198"/>
    </location>
</feature>